<evidence type="ECO:0000313" key="2">
    <source>
        <dbReference type="EMBL" id="MBD3844235.1"/>
    </source>
</evidence>
<proteinExistence type="predicted"/>
<keyword evidence="3" id="KW-1185">Reference proteome</keyword>
<protein>
    <submittedName>
        <fullName evidence="2">Uncharacterized protein</fullName>
    </submittedName>
</protein>
<feature type="transmembrane region" description="Helical" evidence="1">
    <location>
        <begin position="12"/>
        <end position="30"/>
    </location>
</feature>
<dbReference type="AlphaFoldDB" id="A0A927E6K8"/>
<sequence length="52" mass="5955">MNWHEPLITPATAFYCVVGWLAIEALIWIVRRVMAEGKAEPDLYEHVDGEGR</sequence>
<keyword evidence="1" id="KW-0472">Membrane</keyword>
<keyword evidence="1" id="KW-0812">Transmembrane</keyword>
<dbReference type="EMBL" id="JACXWY010000001">
    <property type="protein sequence ID" value="MBD3844235.1"/>
    <property type="molecule type" value="Genomic_DNA"/>
</dbReference>
<dbReference type="RefSeq" id="WP_191123051.1">
    <property type="nucleotide sequence ID" value="NZ_JACXWY010000001.1"/>
</dbReference>
<gene>
    <name evidence="2" type="ORF">IED13_00895</name>
</gene>
<comment type="caution">
    <text evidence="2">The sequence shown here is derived from an EMBL/GenBank/DDBJ whole genome shotgun (WGS) entry which is preliminary data.</text>
</comment>
<evidence type="ECO:0000256" key="1">
    <source>
        <dbReference type="SAM" id="Phobius"/>
    </source>
</evidence>
<evidence type="ECO:0000313" key="3">
    <source>
        <dbReference type="Proteomes" id="UP000619295"/>
    </source>
</evidence>
<keyword evidence="1" id="KW-1133">Transmembrane helix</keyword>
<dbReference type="Proteomes" id="UP000619295">
    <property type="component" value="Unassembled WGS sequence"/>
</dbReference>
<organism evidence="2 3">
    <name type="scientific">Bosea spartocytisi</name>
    <dbReference type="NCBI Taxonomy" id="2773451"/>
    <lineage>
        <taxon>Bacteria</taxon>
        <taxon>Pseudomonadati</taxon>
        <taxon>Pseudomonadota</taxon>
        <taxon>Alphaproteobacteria</taxon>
        <taxon>Hyphomicrobiales</taxon>
        <taxon>Boseaceae</taxon>
        <taxon>Bosea</taxon>
    </lineage>
</organism>
<name>A0A927E6K8_9HYPH</name>
<reference evidence="2" key="1">
    <citation type="submission" date="2020-09" db="EMBL/GenBank/DDBJ databases">
        <title>Bosea spartocytisi sp. nov. a root nodule endophyte of Spartocytisus supranubius in the high mountain ecosystem fo the Teide National Park (Canary Islands, Spain).</title>
        <authorList>
            <person name="Pulido-Suarez L."/>
            <person name="Peix A."/>
            <person name="Igual J.M."/>
            <person name="Socas-Perez N."/>
            <person name="Velazquez E."/>
            <person name="Flores-Felix J.D."/>
            <person name="Leon-Barrios M."/>
        </authorList>
    </citation>
    <scope>NUCLEOTIDE SEQUENCE</scope>
    <source>
        <strain evidence="2">SSUT16</strain>
    </source>
</reference>
<accession>A0A927E6K8</accession>